<evidence type="ECO:0000256" key="1">
    <source>
        <dbReference type="ARBA" id="ARBA00008591"/>
    </source>
</evidence>
<protein>
    <submittedName>
        <fullName evidence="2">DUF47 domain-containing protein</fullName>
    </submittedName>
</protein>
<reference evidence="2 3" key="1">
    <citation type="submission" date="2020-07" db="EMBL/GenBank/DDBJ databases">
        <title>Complete genome and description of Selenomonas timonensis sp. nov., a new bacterium isolated from a gingivitis subject.</title>
        <authorList>
            <person name="Antezack A."/>
        </authorList>
    </citation>
    <scope>NUCLEOTIDE SEQUENCE [LARGE SCALE GENOMIC DNA]</scope>
    <source>
        <strain evidence="2 3">Marseille-Q3039</strain>
    </source>
</reference>
<dbReference type="PANTHER" id="PTHR37298">
    <property type="entry name" value="UPF0111 PROTEIN YKAA"/>
    <property type="match status" value="1"/>
</dbReference>
<dbReference type="KEGG" id="stim:H1B31_09145"/>
<accession>A0A7G7VIS1</accession>
<proteinExistence type="inferred from homology"/>
<evidence type="ECO:0000313" key="2">
    <source>
        <dbReference type="EMBL" id="QNH54014.1"/>
    </source>
</evidence>
<name>A0A7G7VIS1_9FIRM</name>
<evidence type="ECO:0000313" key="3">
    <source>
        <dbReference type="Proteomes" id="UP000515480"/>
    </source>
</evidence>
<dbReference type="PANTHER" id="PTHR37298:SF1">
    <property type="entry name" value="UPF0111 PROTEIN YKAA"/>
    <property type="match status" value="1"/>
</dbReference>
<gene>
    <name evidence="2" type="ORF">H1B31_09145</name>
</gene>
<sequence>MFNFKQKDDEFFDLFLESAKFFHAGALVLDDVMKDYTTASKKVEEINRIEHEADAINDRIIDKLNLTFITPIDREDIYALANDLDDGVDLLQGILQRYDMYRMGKPMPGAINLTKLLLSSTEEVVRAVSYLENIRKNQVQILDASHKIERYESEGDLIYRSEVAYLFENEKDPIELIRWKDVLEQLEDTLDHCELIADMLRGVVMKYA</sequence>
<dbReference type="Gene3D" id="1.20.58.220">
    <property type="entry name" value="Phosphate transport system protein phou homolog 2, domain 2"/>
    <property type="match status" value="1"/>
</dbReference>
<dbReference type="EMBL" id="CP060204">
    <property type="protein sequence ID" value="QNH54014.1"/>
    <property type="molecule type" value="Genomic_DNA"/>
</dbReference>
<dbReference type="InterPro" id="IPR052912">
    <property type="entry name" value="UPF0111_domain"/>
</dbReference>
<dbReference type="InterPro" id="IPR018445">
    <property type="entry name" value="Put_Phosphate_transp_reg"/>
</dbReference>
<dbReference type="Pfam" id="PF01865">
    <property type="entry name" value="PhoU_div"/>
    <property type="match status" value="1"/>
</dbReference>
<organism evidence="2 3">
    <name type="scientific">Selenomonas timonae</name>
    <dbReference type="NCBI Taxonomy" id="2754044"/>
    <lineage>
        <taxon>Bacteria</taxon>
        <taxon>Bacillati</taxon>
        <taxon>Bacillota</taxon>
        <taxon>Negativicutes</taxon>
        <taxon>Selenomonadales</taxon>
        <taxon>Selenomonadaceae</taxon>
        <taxon>Selenomonas</taxon>
    </lineage>
</organism>
<dbReference type="InterPro" id="IPR038078">
    <property type="entry name" value="PhoU-like_sf"/>
</dbReference>
<dbReference type="Proteomes" id="UP000515480">
    <property type="component" value="Chromosome"/>
</dbReference>
<comment type="similarity">
    <text evidence="1">Belongs to the UPF0111 family.</text>
</comment>
<dbReference type="RefSeq" id="WP_009656764.1">
    <property type="nucleotide sequence ID" value="NZ_CP060204.1"/>
</dbReference>
<dbReference type="AlphaFoldDB" id="A0A7G7VIS1"/>
<keyword evidence="3" id="KW-1185">Reference proteome</keyword>